<comment type="caution">
    <text evidence="12">The sequence shown here is derived from an EMBL/GenBank/DDBJ whole genome shotgun (WGS) entry which is preliminary data.</text>
</comment>
<dbReference type="SUPFAM" id="SSF48264">
    <property type="entry name" value="Cytochrome P450"/>
    <property type="match status" value="1"/>
</dbReference>
<evidence type="ECO:0000256" key="10">
    <source>
        <dbReference type="RuleBase" id="RU000461"/>
    </source>
</evidence>
<keyword evidence="6 10" id="KW-0560">Oxidoreductase</keyword>
<dbReference type="PROSITE" id="PS00086">
    <property type="entry name" value="CYTOCHROME_P450"/>
    <property type="match status" value="1"/>
</dbReference>
<keyword evidence="4 9" id="KW-0349">Heme</keyword>
<evidence type="ECO:0000256" key="9">
    <source>
        <dbReference type="PIRSR" id="PIRSR602401-1"/>
    </source>
</evidence>
<dbReference type="InterPro" id="IPR002401">
    <property type="entry name" value="Cyt_P450_E_grp-I"/>
</dbReference>
<organism evidence="12 13">
    <name type="scientific">Armillaria novae-zelandiae</name>
    <dbReference type="NCBI Taxonomy" id="153914"/>
    <lineage>
        <taxon>Eukaryota</taxon>
        <taxon>Fungi</taxon>
        <taxon>Dikarya</taxon>
        <taxon>Basidiomycota</taxon>
        <taxon>Agaricomycotina</taxon>
        <taxon>Agaricomycetes</taxon>
        <taxon>Agaricomycetidae</taxon>
        <taxon>Agaricales</taxon>
        <taxon>Marasmiineae</taxon>
        <taxon>Physalacriaceae</taxon>
        <taxon>Armillaria</taxon>
    </lineage>
</organism>
<evidence type="ECO:0000313" key="13">
    <source>
        <dbReference type="Proteomes" id="UP001175227"/>
    </source>
</evidence>
<evidence type="ECO:0000256" key="1">
    <source>
        <dbReference type="ARBA" id="ARBA00001971"/>
    </source>
</evidence>
<dbReference type="GO" id="GO:0016705">
    <property type="term" value="F:oxidoreductase activity, acting on paired donors, with incorporation or reduction of molecular oxygen"/>
    <property type="evidence" value="ECO:0007669"/>
    <property type="project" value="InterPro"/>
</dbReference>
<dbReference type="InterPro" id="IPR017972">
    <property type="entry name" value="Cyt_P450_CS"/>
</dbReference>
<evidence type="ECO:0000256" key="8">
    <source>
        <dbReference type="ARBA" id="ARBA00023033"/>
    </source>
</evidence>
<keyword evidence="8 10" id="KW-0503">Monooxygenase</keyword>
<dbReference type="CDD" id="cd11065">
    <property type="entry name" value="CYP64-like"/>
    <property type="match status" value="1"/>
</dbReference>
<evidence type="ECO:0000256" key="3">
    <source>
        <dbReference type="ARBA" id="ARBA00010617"/>
    </source>
</evidence>
<evidence type="ECO:0000256" key="11">
    <source>
        <dbReference type="SAM" id="Phobius"/>
    </source>
</evidence>
<keyword evidence="5 9" id="KW-0479">Metal-binding</keyword>
<keyword evidence="11" id="KW-1133">Transmembrane helix</keyword>
<evidence type="ECO:0000256" key="6">
    <source>
        <dbReference type="ARBA" id="ARBA00023002"/>
    </source>
</evidence>
<reference evidence="12" key="1">
    <citation type="submission" date="2023-06" db="EMBL/GenBank/DDBJ databases">
        <authorList>
            <consortium name="Lawrence Berkeley National Laboratory"/>
            <person name="Ahrendt S."/>
            <person name="Sahu N."/>
            <person name="Indic B."/>
            <person name="Wong-Bajracharya J."/>
            <person name="Merenyi Z."/>
            <person name="Ke H.-M."/>
            <person name="Monk M."/>
            <person name="Kocsube S."/>
            <person name="Drula E."/>
            <person name="Lipzen A."/>
            <person name="Balint B."/>
            <person name="Henrissat B."/>
            <person name="Andreopoulos B."/>
            <person name="Martin F.M."/>
            <person name="Harder C.B."/>
            <person name="Rigling D."/>
            <person name="Ford K.L."/>
            <person name="Foster G.D."/>
            <person name="Pangilinan J."/>
            <person name="Papanicolaou A."/>
            <person name="Barry K."/>
            <person name="LaButti K."/>
            <person name="Viragh M."/>
            <person name="Koriabine M."/>
            <person name="Yan M."/>
            <person name="Riley R."/>
            <person name="Champramary S."/>
            <person name="Plett K.L."/>
            <person name="Tsai I.J."/>
            <person name="Slot J."/>
            <person name="Sipos G."/>
            <person name="Plett J."/>
            <person name="Nagy L.G."/>
            <person name="Grigoriev I.V."/>
        </authorList>
    </citation>
    <scope>NUCLEOTIDE SEQUENCE</scope>
    <source>
        <strain evidence="12">ICMP 16352</strain>
    </source>
</reference>
<dbReference type="InterPro" id="IPR050364">
    <property type="entry name" value="Cytochrome_P450_fung"/>
</dbReference>
<dbReference type="GO" id="GO:0004497">
    <property type="term" value="F:monooxygenase activity"/>
    <property type="evidence" value="ECO:0007669"/>
    <property type="project" value="UniProtKB-KW"/>
</dbReference>
<dbReference type="Pfam" id="PF00067">
    <property type="entry name" value="p450"/>
    <property type="match status" value="1"/>
</dbReference>
<comment type="pathway">
    <text evidence="2">Secondary metabolite biosynthesis.</text>
</comment>
<feature type="transmembrane region" description="Helical" evidence="11">
    <location>
        <begin position="6"/>
        <end position="24"/>
    </location>
</feature>
<comment type="similarity">
    <text evidence="3 10">Belongs to the cytochrome P450 family.</text>
</comment>
<dbReference type="AlphaFoldDB" id="A0AA39U287"/>
<dbReference type="InterPro" id="IPR036396">
    <property type="entry name" value="Cyt_P450_sf"/>
</dbReference>
<sequence length="516" mass="58844">MFLVDTQIVSSLFLGVLLLAFWQYRRKPLRLPPGPSRRHPGDHALVFQPWKTFYQWNKTYGPVISFALGRKRVIVLGTFQAARDLLVSRGSIYSGRPRNIVGHEILSGGMRGIGMSDGPRYRKWKTLMQAGMNNTAALNYQPLQSLESFLLLRDLLKDEDAMEYKQRLRRFAISIIFCVAYGRRIKTLEDNIVVQNMKTGGLTQLKVLCFSVPGKFLVDSWPILLWLPKFLQWFRWEPERHRAMDTELYMDLLDDVRQQMQKGTAHPSMASHGLEKQEEFGLSDEETAFTLSAPWAAGPGTVCQFLHPNLAMLLYPDTMKKAQAEIDSVVGMERMPDFNDLKVLPYLEALIKETTRWRCVAPTGFPHAPMTDDFYEWMFIPKGSTVYANIYAITQDEAMFPNPGEFIPERFLNTSDPNLINFTIPFGFGRRQCPGMHVALQSVSIAVARILWAFNVIPPVDSQGNKILPSADSFTSGLITRPTPFKCCFEPRSQNTREVIIQEAERAELEASAWKS</sequence>
<dbReference type="Gene3D" id="1.10.630.10">
    <property type="entry name" value="Cytochrome P450"/>
    <property type="match status" value="1"/>
</dbReference>
<evidence type="ECO:0000256" key="2">
    <source>
        <dbReference type="ARBA" id="ARBA00005179"/>
    </source>
</evidence>
<dbReference type="InterPro" id="IPR001128">
    <property type="entry name" value="Cyt_P450"/>
</dbReference>
<protein>
    <submittedName>
        <fullName evidence="12">Cytochrome P450</fullName>
    </submittedName>
</protein>
<dbReference type="PRINTS" id="PR00385">
    <property type="entry name" value="P450"/>
</dbReference>
<evidence type="ECO:0000313" key="12">
    <source>
        <dbReference type="EMBL" id="KAK0472768.1"/>
    </source>
</evidence>
<dbReference type="GO" id="GO:0005506">
    <property type="term" value="F:iron ion binding"/>
    <property type="evidence" value="ECO:0007669"/>
    <property type="project" value="InterPro"/>
</dbReference>
<keyword evidence="7 9" id="KW-0408">Iron</keyword>
<keyword evidence="11" id="KW-0472">Membrane</keyword>
<gene>
    <name evidence="12" type="ORF">IW261DRAFT_1343254</name>
</gene>
<name>A0AA39U287_9AGAR</name>
<evidence type="ECO:0000256" key="7">
    <source>
        <dbReference type="ARBA" id="ARBA00023004"/>
    </source>
</evidence>
<evidence type="ECO:0000256" key="5">
    <source>
        <dbReference type="ARBA" id="ARBA00022723"/>
    </source>
</evidence>
<proteinExistence type="inferred from homology"/>
<dbReference type="PANTHER" id="PTHR46300">
    <property type="entry name" value="P450, PUTATIVE (EUROFUNG)-RELATED-RELATED"/>
    <property type="match status" value="1"/>
</dbReference>
<dbReference type="Proteomes" id="UP001175227">
    <property type="component" value="Unassembled WGS sequence"/>
</dbReference>
<keyword evidence="13" id="KW-1185">Reference proteome</keyword>
<comment type="cofactor">
    <cofactor evidence="1 9">
        <name>heme</name>
        <dbReference type="ChEBI" id="CHEBI:30413"/>
    </cofactor>
</comment>
<dbReference type="GO" id="GO:0020037">
    <property type="term" value="F:heme binding"/>
    <property type="evidence" value="ECO:0007669"/>
    <property type="project" value="InterPro"/>
</dbReference>
<dbReference type="EMBL" id="JAUEPR010000038">
    <property type="protein sequence ID" value="KAK0472768.1"/>
    <property type="molecule type" value="Genomic_DNA"/>
</dbReference>
<evidence type="ECO:0000256" key="4">
    <source>
        <dbReference type="ARBA" id="ARBA00022617"/>
    </source>
</evidence>
<keyword evidence="11" id="KW-0812">Transmembrane</keyword>
<accession>A0AA39U287</accession>
<feature type="binding site" description="axial binding residue" evidence="9">
    <location>
        <position position="433"/>
    </location>
    <ligand>
        <name>heme</name>
        <dbReference type="ChEBI" id="CHEBI:30413"/>
    </ligand>
    <ligandPart>
        <name>Fe</name>
        <dbReference type="ChEBI" id="CHEBI:18248"/>
    </ligandPart>
</feature>
<dbReference type="PANTHER" id="PTHR46300:SF4">
    <property type="entry name" value="CYTOCHROME P450 98A3"/>
    <property type="match status" value="1"/>
</dbReference>
<dbReference type="PRINTS" id="PR00463">
    <property type="entry name" value="EP450I"/>
</dbReference>